<dbReference type="AlphaFoldDB" id="K1SMC1"/>
<dbReference type="InterPro" id="IPR020568">
    <property type="entry name" value="Ribosomal_Su5_D2-typ_SF"/>
</dbReference>
<feature type="non-terminal residue" evidence="2">
    <location>
        <position position="136"/>
    </location>
</feature>
<reference evidence="2" key="1">
    <citation type="journal article" date="2013" name="Environ. Microbiol.">
        <title>Microbiota from the distal guts of lean and obese adolescents exhibit partial functional redundancy besides clear differences in community structure.</title>
        <authorList>
            <person name="Ferrer M."/>
            <person name="Ruiz A."/>
            <person name="Lanza F."/>
            <person name="Haange S.B."/>
            <person name="Oberbach A."/>
            <person name="Till H."/>
            <person name="Bargiela R."/>
            <person name="Campoy C."/>
            <person name="Segura M.T."/>
            <person name="Richter M."/>
            <person name="von Bergen M."/>
            <person name="Seifert J."/>
            <person name="Suarez A."/>
        </authorList>
    </citation>
    <scope>NUCLEOTIDE SEQUENCE</scope>
</reference>
<dbReference type="InterPro" id="IPR014721">
    <property type="entry name" value="Ribsml_uS5_D2-typ_fold_subgr"/>
</dbReference>
<gene>
    <name evidence="2" type="ORF">LEA_12168</name>
</gene>
<accession>K1SMC1</accession>
<dbReference type="Gene3D" id="3.30.230.10">
    <property type="match status" value="1"/>
</dbReference>
<dbReference type="GO" id="GO:0005524">
    <property type="term" value="F:ATP binding"/>
    <property type="evidence" value="ECO:0007669"/>
    <property type="project" value="InterPro"/>
</dbReference>
<name>K1SMC1_9ZZZZ</name>
<sequence length="136" mass="14433">MGELSLNGEVRRINGVLPMVIKAQRCGVKEIYIPAPNAAEGAVVRGITVYPVRNVGQLLSHLTGGEKITPVSESDFKSYSLPDNLPDFSDVKGQHEAKRALEVAAAGGHNVMMIGPPGSGKSMLAKRIPSILPDMT</sequence>
<evidence type="ECO:0000313" key="2">
    <source>
        <dbReference type="EMBL" id="EKC61797.1"/>
    </source>
</evidence>
<dbReference type="EMBL" id="AJWY01008232">
    <property type="protein sequence ID" value="EKC61797.1"/>
    <property type="molecule type" value="Genomic_DNA"/>
</dbReference>
<dbReference type="Pfam" id="PF13541">
    <property type="entry name" value="ChlI"/>
    <property type="match status" value="1"/>
</dbReference>
<dbReference type="Gene3D" id="3.40.50.300">
    <property type="entry name" value="P-loop containing nucleotide triphosphate hydrolases"/>
    <property type="match status" value="1"/>
</dbReference>
<dbReference type="PANTHER" id="PTHR32039">
    <property type="entry name" value="MAGNESIUM-CHELATASE SUBUNIT CHLI"/>
    <property type="match status" value="1"/>
</dbReference>
<dbReference type="Pfam" id="PF01078">
    <property type="entry name" value="Mg_chelatase"/>
    <property type="match status" value="1"/>
</dbReference>
<dbReference type="SUPFAM" id="SSF54211">
    <property type="entry name" value="Ribosomal protein S5 domain 2-like"/>
    <property type="match status" value="1"/>
</dbReference>
<proteinExistence type="predicted"/>
<dbReference type="SUPFAM" id="SSF52540">
    <property type="entry name" value="P-loop containing nucleoside triphosphate hydrolases"/>
    <property type="match status" value="1"/>
</dbReference>
<dbReference type="InterPro" id="IPR045006">
    <property type="entry name" value="CHLI-like"/>
</dbReference>
<organism evidence="2">
    <name type="scientific">human gut metagenome</name>
    <dbReference type="NCBI Taxonomy" id="408170"/>
    <lineage>
        <taxon>unclassified sequences</taxon>
        <taxon>metagenomes</taxon>
        <taxon>organismal metagenomes</taxon>
    </lineage>
</organism>
<dbReference type="PANTHER" id="PTHR32039:SF7">
    <property type="entry name" value="COMPETENCE PROTEIN COMM"/>
    <property type="match status" value="1"/>
</dbReference>
<feature type="domain" description="Magnesium chelatase ChlI-like catalytic" evidence="1">
    <location>
        <begin position="87"/>
        <end position="136"/>
    </location>
</feature>
<comment type="caution">
    <text evidence="2">The sequence shown here is derived from an EMBL/GenBank/DDBJ whole genome shotgun (WGS) entry which is preliminary data.</text>
</comment>
<evidence type="ECO:0000259" key="1">
    <source>
        <dbReference type="Pfam" id="PF01078"/>
    </source>
</evidence>
<protein>
    <submittedName>
        <fullName evidence="2">Mg chelatase-like protein</fullName>
    </submittedName>
</protein>
<dbReference type="InterPro" id="IPR000523">
    <property type="entry name" value="Mg_chelatse_chII-like_cat_dom"/>
</dbReference>
<dbReference type="InterPro" id="IPR027417">
    <property type="entry name" value="P-loop_NTPase"/>
</dbReference>